<dbReference type="Proteomes" id="UP000267469">
    <property type="component" value="Unassembled WGS sequence"/>
</dbReference>
<evidence type="ECO:0000313" key="2">
    <source>
        <dbReference type="EMBL" id="RNL77418.1"/>
    </source>
</evidence>
<accession>A0A3N0DP38</accession>
<evidence type="ECO:0000256" key="1">
    <source>
        <dbReference type="SAM" id="Phobius"/>
    </source>
</evidence>
<dbReference type="AlphaFoldDB" id="A0A3N0DP38"/>
<proteinExistence type="predicted"/>
<gene>
    <name evidence="2" type="ORF">ED312_21025</name>
</gene>
<protein>
    <submittedName>
        <fullName evidence="2">Uncharacterized protein</fullName>
    </submittedName>
</protein>
<reference evidence="2 3" key="1">
    <citation type="submission" date="2018-10" db="EMBL/GenBank/DDBJ databases">
        <title>Sinomicrobium pectinilyticum sp. nov., a pectinase-producing bacterium isolated from alkaline and saline soil, and emended description of the genus Sinomicrobium.</title>
        <authorList>
            <person name="Cheng B."/>
            <person name="Li C."/>
            <person name="Lai Q."/>
            <person name="Du M."/>
            <person name="Shao Z."/>
            <person name="Xu P."/>
            <person name="Yang C."/>
        </authorList>
    </citation>
    <scope>NUCLEOTIDE SEQUENCE [LARGE SCALE GENOMIC DNA]</scope>
    <source>
        <strain evidence="2 3">5DNS001</strain>
    </source>
</reference>
<feature type="transmembrane region" description="Helical" evidence="1">
    <location>
        <begin position="33"/>
        <end position="50"/>
    </location>
</feature>
<comment type="caution">
    <text evidence="2">The sequence shown here is derived from an EMBL/GenBank/DDBJ whole genome shotgun (WGS) entry which is preliminary data.</text>
</comment>
<feature type="non-terminal residue" evidence="2">
    <location>
        <position position="1"/>
    </location>
</feature>
<evidence type="ECO:0000313" key="3">
    <source>
        <dbReference type="Proteomes" id="UP000267469"/>
    </source>
</evidence>
<keyword evidence="3" id="KW-1185">Reference proteome</keyword>
<sequence length="69" mass="7966">HRGPLWGLAKATFLEGVIFTPYKFGEENTGKGTVKYGLMLVALLSAIVFLRRINHYFFISCHMFKHMNF</sequence>
<organism evidence="2 3">
    <name type="scientific">Sinomicrobium pectinilyticum</name>
    <dbReference type="NCBI Taxonomy" id="1084421"/>
    <lineage>
        <taxon>Bacteria</taxon>
        <taxon>Pseudomonadati</taxon>
        <taxon>Bacteroidota</taxon>
        <taxon>Flavobacteriia</taxon>
        <taxon>Flavobacteriales</taxon>
        <taxon>Flavobacteriaceae</taxon>
        <taxon>Sinomicrobium</taxon>
    </lineage>
</organism>
<dbReference type="RefSeq" id="WP_206363296.1">
    <property type="nucleotide sequence ID" value="NZ_RJTM01000160.1"/>
</dbReference>
<keyword evidence="1" id="KW-1133">Transmembrane helix</keyword>
<keyword evidence="1" id="KW-0812">Transmembrane</keyword>
<keyword evidence="1" id="KW-0472">Membrane</keyword>
<dbReference type="EMBL" id="RJTM01000160">
    <property type="protein sequence ID" value="RNL77418.1"/>
    <property type="molecule type" value="Genomic_DNA"/>
</dbReference>
<name>A0A3N0DP38_SINP1</name>